<proteinExistence type="predicted"/>
<comment type="caution">
    <text evidence="1">The sequence shown here is derived from an EMBL/GenBank/DDBJ whole genome shotgun (WGS) entry which is preliminary data.</text>
</comment>
<dbReference type="EMBL" id="JNCA01000028">
    <property type="protein sequence ID" value="KDN54073.1"/>
    <property type="molecule type" value="Genomic_DNA"/>
</dbReference>
<keyword evidence="2" id="KW-1185">Reference proteome</keyword>
<gene>
    <name evidence="1" type="ORF">FEM21_27260</name>
</gene>
<evidence type="ECO:0000313" key="1">
    <source>
        <dbReference type="EMBL" id="KDN54073.1"/>
    </source>
</evidence>
<dbReference type="PATRIC" id="fig|1492738.3.peg.2713"/>
<accession>A0A066WN94</accession>
<dbReference type="AlphaFoldDB" id="A0A066WN94"/>
<reference evidence="1 2" key="1">
    <citation type="submission" date="2014-05" db="EMBL/GenBank/DDBJ databases">
        <title>Genome Sequence of Flavobacterium sp. EM1321.</title>
        <authorList>
            <person name="Shin S.-K."/>
            <person name="Yi H."/>
        </authorList>
    </citation>
    <scope>NUCLEOTIDE SEQUENCE [LARGE SCALE GENOMIC DNA]</scope>
    <source>
        <strain evidence="1 2">EM1321</strain>
    </source>
</reference>
<dbReference type="Proteomes" id="UP000027064">
    <property type="component" value="Unassembled WGS sequence"/>
</dbReference>
<name>A0A066WN94_9FLAO</name>
<dbReference type="STRING" id="1492738.FEM21_27260"/>
<protein>
    <submittedName>
        <fullName evidence="1">Uncharacterized protein</fullName>
    </submittedName>
</protein>
<evidence type="ECO:0000313" key="2">
    <source>
        <dbReference type="Proteomes" id="UP000027064"/>
    </source>
</evidence>
<organism evidence="1 2">
    <name type="scientific">Flavobacterium seoulense</name>
    <dbReference type="NCBI Taxonomy" id="1492738"/>
    <lineage>
        <taxon>Bacteria</taxon>
        <taxon>Pseudomonadati</taxon>
        <taxon>Bacteroidota</taxon>
        <taxon>Flavobacteriia</taxon>
        <taxon>Flavobacteriales</taxon>
        <taxon>Flavobacteriaceae</taxon>
        <taxon>Flavobacterium</taxon>
    </lineage>
</organism>
<sequence length="39" mass="4321">MLELKEIIFLGGKKELALSTHCADWISVKKAPKPGMVTH</sequence>